<dbReference type="Gene3D" id="2.60.40.1730">
    <property type="entry name" value="tricorn interacting facor f3 domain"/>
    <property type="match status" value="1"/>
</dbReference>
<evidence type="ECO:0000256" key="11">
    <source>
        <dbReference type="ARBA" id="ARBA00023049"/>
    </source>
</evidence>
<evidence type="ECO:0000313" key="17">
    <source>
        <dbReference type="EMBL" id="UWZ37962.1"/>
    </source>
</evidence>
<dbReference type="InterPro" id="IPR027268">
    <property type="entry name" value="Peptidase_M4/M1_CTD_sf"/>
</dbReference>
<evidence type="ECO:0000256" key="7">
    <source>
        <dbReference type="ARBA" id="ARBA00022670"/>
    </source>
</evidence>
<evidence type="ECO:0000256" key="2">
    <source>
        <dbReference type="ARBA" id="ARBA00001947"/>
    </source>
</evidence>
<protein>
    <recommendedName>
        <fullName evidence="5">Aminopeptidase N</fullName>
        <ecNumber evidence="4">3.4.11.2</ecNumber>
    </recommendedName>
    <alternativeName>
        <fullName evidence="12">Alanine aminopeptidase</fullName>
    </alternativeName>
    <alternativeName>
        <fullName evidence="13">Lysyl aminopeptidase</fullName>
    </alternativeName>
</protein>
<comment type="cofactor">
    <cofactor evidence="2">
        <name>Zn(2+)</name>
        <dbReference type="ChEBI" id="CHEBI:29105"/>
    </cofactor>
</comment>
<comment type="similarity">
    <text evidence="3">Belongs to the peptidase M1 family.</text>
</comment>
<evidence type="ECO:0000256" key="9">
    <source>
        <dbReference type="ARBA" id="ARBA00022801"/>
    </source>
</evidence>
<reference evidence="17" key="1">
    <citation type="submission" date="2021-04" db="EMBL/GenBank/DDBJ databases">
        <title>Biosynthetic gene clusters of Dactylosporangioum roseum.</title>
        <authorList>
            <person name="Hartkoorn R.C."/>
            <person name="Beaudoing E."/>
            <person name="Hot D."/>
            <person name="Moureu S."/>
        </authorList>
    </citation>
    <scope>NUCLEOTIDE SEQUENCE</scope>
    <source>
        <strain evidence="17">NRRL B-16295</strain>
    </source>
</reference>
<accession>A0ABY5ZAX6</accession>
<evidence type="ECO:0000256" key="5">
    <source>
        <dbReference type="ARBA" id="ARBA00015611"/>
    </source>
</evidence>
<evidence type="ECO:0000256" key="8">
    <source>
        <dbReference type="ARBA" id="ARBA00022723"/>
    </source>
</evidence>
<feature type="domain" description="Peptidase M1 membrane alanine aminopeptidase" evidence="14">
    <location>
        <begin position="230"/>
        <end position="440"/>
    </location>
</feature>
<evidence type="ECO:0000256" key="12">
    <source>
        <dbReference type="ARBA" id="ARBA00029811"/>
    </source>
</evidence>
<dbReference type="SUPFAM" id="SSF55486">
    <property type="entry name" value="Metalloproteases ('zincins'), catalytic domain"/>
    <property type="match status" value="1"/>
</dbReference>
<dbReference type="SUPFAM" id="SSF63737">
    <property type="entry name" value="Leukotriene A4 hydrolase N-terminal domain"/>
    <property type="match status" value="1"/>
</dbReference>
<feature type="domain" description="Aminopeptidase N-like N-terminal" evidence="16">
    <location>
        <begin position="95"/>
        <end position="188"/>
    </location>
</feature>
<dbReference type="EC" id="3.4.11.2" evidence="4"/>
<evidence type="ECO:0000313" key="18">
    <source>
        <dbReference type="Proteomes" id="UP001058271"/>
    </source>
</evidence>
<evidence type="ECO:0000256" key="13">
    <source>
        <dbReference type="ARBA" id="ARBA00031533"/>
    </source>
</evidence>
<keyword evidence="10" id="KW-0862">Zinc</keyword>
<dbReference type="InterPro" id="IPR042097">
    <property type="entry name" value="Aminopeptidase_N-like_N_sf"/>
</dbReference>
<dbReference type="GO" id="GO:0016285">
    <property type="term" value="F:alanyl aminopeptidase activity"/>
    <property type="evidence" value="ECO:0007669"/>
    <property type="project" value="UniProtKB-EC"/>
</dbReference>
<dbReference type="Gene3D" id="1.10.390.10">
    <property type="entry name" value="Neutral Protease Domain 2"/>
    <property type="match status" value="1"/>
</dbReference>
<name>A0ABY5ZAX6_9ACTN</name>
<evidence type="ECO:0000256" key="3">
    <source>
        <dbReference type="ARBA" id="ARBA00010136"/>
    </source>
</evidence>
<proteinExistence type="inferred from homology"/>
<dbReference type="Pfam" id="PF01433">
    <property type="entry name" value="Peptidase_M1"/>
    <property type="match status" value="1"/>
</dbReference>
<evidence type="ECO:0000256" key="1">
    <source>
        <dbReference type="ARBA" id="ARBA00000098"/>
    </source>
</evidence>
<keyword evidence="11" id="KW-0482">Metalloprotease</keyword>
<dbReference type="PANTHER" id="PTHR11533:SF174">
    <property type="entry name" value="PUROMYCIN-SENSITIVE AMINOPEPTIDASE-RELATED"/>
    <property type="match status" value="1"/>
</dbReference>
<comment type="catalytic activity">
    <reaction evidence="1">
        <text>Release of an N-terminal amino acid, Xaa-|-Yaa- from a peptide, amide or arylamide. Xaa is preferably Ala, but may be most amino acids including Pro (slow action). When a terminal hydrophobic residue is followed by a prolyl residue, the two may be released as an intact Xaa-Pro dipeptide.</text>
        <dbReference type="EC" id="3.4.11.2"/>
    </reaction>
</comment>
<dbReference type="RefSeq" id="WP_260727327.1">
    <property type="nucleotide sequence ID" value="NZ_BAAABS010000033.1"/>
</dbReference>
<dbReference type="InterPro" id="IPR024571">
    <property type="entry name" value="ERAP1-like_C_dom"/>
</dbReference>
<keyword evidence="6 17" id="KW-0031">Aminopeptidase</keyword>
<dbReference type="PANTHER" id="PTHR11533">
    <property type="entry name" value="PROTEASE M1 ZINC METALLOPROTEASE"/>
    <property type="match status" value="1"/>
</dbReference>
<dbReference type="CDD" id="cd09602">
    <property type="entry name" value="M1_APN"/>
    <property type="match status" value="1"/>
</dbReference>
<dbReference type="InterPro" id="IPR012778">
    <property type="entry name" value="Pept_M1_aminopeptidase"/>
</dbReference>
<dbReference type="InterPro" id="IPR001930">
    <property type="entry name" value="Peptidase_M1"/>
</dbReference>
<dbReference type="NCBIfam" id="TIGR02412">
    <property type="entry name" value="pepN_strep_liv"/>
    <property type="match status" value="1"/>
</dbReference>
<sequence>MTNAAGASHSLTRAEAERRARLLRVRAYAVDLDVTGDTDYDTATVVDFACTEPGADTFVELKGARLVKAVLNGQPLDPARLDGNRLPLTGLRAENRLEVEAVAPYSHGGEGIHRFTDPEDGEVYLYGQAPLDDAQRIFACFDQPDLKAPITLRVTAPPQWTVRGNAAGARVAPGRWEFEAPPPLSTYLFSLLAGPWHVRAAEHDGIPLGLLCRRSLAPRLDADAEELFSATAAAFDRYHALFGVRYPFTKYDQSFVPEFSGGAVENPGLVNFREEFLFRAVATGSERRRRFVVMAHELAHMWFGDLVALRWWDDIWLNEAFAEYMGWRVAGETGRHPAALADFAIWRERWGHLADERPSTHPVAPDDVTDTALAMLNFDGISYAKGAAALRQLSALIGDDVFLTGLRAYFDRFRFANATLADLLAVLGETAGRDLTGWAELWLRSTGANTLRPVVTRAADGTLETLAVEQSGRPVRPHSTAVAAYASDGSVRRVPFTLDRDAVPLDGFAGSPTGTVLLLNDGAATYAKVRLDDGSRAALPAVLPDLDDALARAVIWTAVIDAVRDALMPPAEFLALLVAALPAEREEGVFDEVLAFARDGLARRGLIPFAPLAGVCATALADAAPASGRQLTMARALVSVADAGVLRSWLAGQDLPDGLTVDAGLRWALLLRLAVLGAAGEDDIAVEELRDPSAAGAERAAACRAALPTAAAKAKAWDVLVGDERPRIAMATAANFWQPGQEPLTDPYVERYFADVPAILGGRYALAGLQVVRFSFPQYDSRALPLADAMLARADLDPSLRREIGDGADELRRWTRLGEMLPGPSSKPRIAVRRVDEGR</sequence>
<evidence type="ECO:0000259" key="16">
    <source>
        <dbReference type="Pfam" id="PF17900"/>
    </source>
</evidence>
<evidence type="ECO:0000256" key="6">
    <source>
        <dbReference type="ARBA" id="ARBA00022438"/>
    </source>
</evidence>
<keyword evidence="7" id="KW-0645">Protease</keyword>
<dbReference type="InterPro" id="IPR014782">
    <property type="entry name" value="Peptidase_M1_dom"/>
</dbReference>
<evidence type="ECO:0000259" key="15">
    <source>
        <dbReference type="Pfam" id="PF11838"/>
    </source>
</evidence>
<dbReference type="Pfam" id="PF17900">
    <property type="entry name" value="Peptidase_M1_N"/>
    <property type="match status" value="1"/>
</dbReference>
<evidence type="ECO:0000256" key="4">
    <source>
        <dbReference type="ARBA" id="ARBA00012564"/>
    </source>
</evidence>
<dbReference type="Pfam" id="PF11838">
    <property type="entry name" value="ERAP1_C"/>
    <property type="match status" value="1"/>
</dbReference>
<organism evidence="17 18">
    <name type="scientific">Dactylosporangium roseum</name>
    <dbReference type="NCBI Taxonomy" id="47989"/>
    <lineage>
        <taxon>Bacteria</taxon>
        <taxon>Bacillati</taxon>
        <taxon>Actinomycetota</taxon>
        <taxon>Actinomycetes</taxon>
        <taxon>Micromonosporales</taxon>
        <taxon>Micromonosporaceae</taxon>
        <taxon>Dactylosporangium</taxon>
    </lineage>
</organism>
<dbReference type="InterPro" id="IPR050344">
    <property type="entry name" value="Peptidase_M1_aminopeptidases"/>
</dbReference>
<evidence type="ECO:0000259" key="14">
    <source>
        <dbReference type="Pfam" id="PF01433"/>
    </source>
</evidence>
<keyword evidence="8" id="KW-0479">Metal-binding</keyword>
<keyword evidence="9 17" id="KW-0378">Hydrolase</keyword>
<dbReference type="Proteomes" id="UP001058271">
    <property type="component" value="Chromosome"/>
</dbReference>
<feature type="domain" description="ERAP1-like C-terminal" evidence="15">
    <location>
        <begin position="517"/>
        <end position="813"/>
    </location>
</feature>
<dbReference type="EMBL" id="CP073721">
    <property type="protein sequence ID" value="UWZ37962.1"/>
    <property type="molecule type" value="Genomic_DNA"/>
</dbReference>
<evidence type="ECO:0000256" key="10">
    <source>
        <dbReference type="ARBA" id="ARBA00022833"/>
    </source>
</evidence>
<dbReference type="PRINTS" id="PR00756">
    <property type="entry name" value="ALADIPTASE"/>
</dbReference>
<keyword evidence="18" id="KW-1185">Reference proteome</keyword>
<dbReference type="InterPro" id="IPR045357">
    <property type="entry name" value="Aminopeptidase_N-like_N"/>
</dbReference>
<gene>
    <name evidence="17" type="primary">pepN</name>
    <name evidence="17" type="ORF">Drose_06730</name>
</gene>